<keyword evidence="3" id="KW-0645">Protease</keyword>
<feature type="domain" description="Peptidase S9A N-terminal" evidence="7">
    <location>
        <begin position="27"/>
        <end position="441"/>
    </location>
</feature>
<dbReference type="Gene3D" id="2.130.10.120">
    <property type="entry name" value="Prolyl oligopeptidase, N-terminal domain"/>
    <property type="match status" value="1"/>
</dbReference>
<dbReference type="PANTHER" id="PTHR42881">
    <property type="entry name" value="PROLYL ENDOPEPTIDASE"/>
    <property type="match status" value="1"/>
</dbReference>
<dbReference type="SUPFAM" id="SSF50993">
    <property type="entry name" value="Peptidase/esterase 'gauge' domain"/>
    <property type="match status" value="1"/>
</dbReference>
<gene>
    <name evidence="8" type="ORF">SOP96_18995</name>
</gene>
<protein>
    <recommendedName>
        <fullName evidence="2">prolyl oligopeptidase</fullName>
        <ecNumber evidence="2">3.4.21.26</ecNumber>
    </recommendedName>
</protein>
<dbReference type="Pfam" id="PF00326">
    <property type="entry name" value="Peptidase_S9"/>
    <property type="match status" value="1"/>
</dbReference>
<dbReference type="Proteomes" id="UP001348397">
    <property type="component" value="Unassembled WGS sequence"/>
</dbReference>
<evidence type="ECO:0000259" key="6">
    <source>
        <dbReference type="Pfam" id="PF00326"/>
    </source>
</evidence>
<dbReference type="InterPro" id="IPR002470">
    <property type="entry name" value="Peptidase_S9A"/>
</dbReference>
<evidence type="ECO:0000256" key="2">
    <source>
        <dbReference type="ARBA" id="ARBA00011897"/>
    </source>
</evidence>
<evidence type="ECO:0000256" key="5">
    <source>
        <dbReference type="ARBA" id="ARBA00022825"/>
    </source>
</evidence>
<dbReference type="EC" id="3.4.21.26" evidence="2"/>
<dbReference type="InterPro" id="IPR023302">
    <property type="entry name" value="Pept_S9A_N"/>
</dbReference>
<comment type="catalytic activity">
    <reaction evidence="1">
        <text>Hydrolysis of Pro-|-Xaa &gt;&gt; Ala-|-Xaa in oligopeptides.</text>
        <dbReference type="EC" id="3.4.21.26"/>
    </reaction>
</comment>
<keyword evidence="4" id="KW-0378">Hydrolase</keyword>
<dbReference type="RefSeq" id="WP_326322449.1">
    <property type="nucleotide sequence ID" value="NZ_JAYLAA010000068.1"/>
</dbReference>
<proteinExistence type="predicted"/>
<accession>A0ABU6HXL3</accession>
<keyword evidence="5" id="KW-0720">Serine protease</keyword>
<reference evidence="8 9" key="1">
    <citation type="submission" date="2024-01" db="EMBL/GenBank/DDBJ databases">
        <title>Chryseobacterium sp. T9W2-O.</title>
        <authorList>
            <person name="Maltman C."/>
        </authorList>
    </citation>
    <scope>NUCLEOTIDE SEQUENCE [LARGE SCALE GENOMIC DNA]</scope>
    <source>
        <strain evidence="8 9">T9W2-O</strain>
    </source>
</reference>
<dbReference type="InterPro" id="IPR001375">
    <property type="entry name" value="Peptidase_S9_cat"/>
</dbReference>
<name>A0ABU6HXL3_9FLAO</name>
<evidence type="ECO:0000313" key="9">
    <source>
        <dbReference type="Proteomes" id="UP001348397"/>
    </source>
</evidence>
<dbReference type="InterPro" id="IPR051167">
    <property type="entry name" value="Prolyl_oligopep/macrocyclase"/>
</dbReference>
<evidence type="ECO:0000256" key="3">
    <source>
        <dbReference type="ARBA" id="ARBA00022670"/>
    </source>
</evidence>
<evidence type="ECO:0000256" key="1">
    <source>
        <dbReference type="ARBA" id="ARBA00001070"/>
    </source>
</evidence>
<evidence type="ECO:0000256" key="4">
    <source>
        <dbReference type="ARBA" id="ARBA00022801"/>
    </source>
</evidence>
<sequence>MKIKIFFITLFSIVFVKGQKNNLAPSQSITDEYFGIKVIDTYRNLENLQDHQTISWMKSQTDYTNSLLNKIPNRNYYLDKRLEFDKRQGYFVSDLRITGNDKYFYLKRNAGEKTAKVYYREYFSGEEKLLYDPSSFTSSFDNTPDVSHEFIINLISPSWDGSVIAISLSEKGKELSEIIVIDVKTKHIYPEVINQTNPSNIGGIRWLEDNSGFFYVYYPVTDTKSHLFNKNTQSVLYKIGENPNNRNVVFSNINNPNLKIDQDTFPSILAFNADDAYYIGILVDSEDFRKTFIISKKDLLAGKKNWKPLYDKDSKVHNIRLVGEEIIFFSGYNSSNYKLCKTNVQNPNFKNPKVIVAEKKDEVLDNYTVTKDGIYFTTTKNGVEAKLYLYKDGKEIPIKLPYVSGDIILSSKGKNFSDIWVSCSGWANDEQRFRYNLKTNDFTLENLAPVIEYPEFKDIVVEETTVRSYDGVEVPLSLIYNKNIKRDGTVPVLMNGYGAFAESYSPYFSISYLLWANQGGIVAVPHVRGGGEKGDQWHVDGQKLKKPNSWKDLIACAEYLIKEKYTSSKKIALLGASAGGILMGRAVIERPDLFSAVIIESGVLNTVRVEQNGTGGTTVKEYGDPKDSVEFRGLLEMDAYHHVKKGRKYPAMLITAGINDPRVKPWMSTKFVAKLLADDISSNPKLLKIDYEGGHGKDISIVKRYASIADIFAFAFWQLGHPDYQPKENTKK</sequence>
<dbReference type="Gene3D" id="3.40.50.1820">
    <property type="entry name" value="alpha/beta hydrolase"/>
    <property type="match status" value="1"/>
</dbReference>
<dbReference type="Pfam" id="PF02897">
    <property type="entry name" value="Peptidase_S9_N"/>
    <property type="match status" value="1"/>
</dbReference>
<comment type="caution">
    <text evidence="8">The sequence shown here is derived from an EMBL/GenBank/DDBJ whole genome shotgun (WGS) entry which is preliminary data.</text>
</comment>
<dbReference type="InterPro" id="IPR029058">
    <property type="entry name" value="AB_hydrolase_fold"/>
</dbReference>
<dbReference type="SUPFAM" id="SSF53474">
    <property type="entry name" value="alpha/beta-Hydrolases"/>
    <property type="match status" value="1"/>
</dbReference>
<organism evidence="8 9">
    <name type="scientific">Chryseobacterium salviniae</name>
    <dbReference type="NCBI Taxonomy" id="3101750"/>
    <lineage>
        <taxon>Bacteria</taxon>
        <taxon>Pseudomonadati</taxon>
        <taxon>Bacteroidota</taxon>
        <taxon>Flavobacteriia</taxon>
        <taxon>Flavobacteriales</taxon>
        <taxon>Weeksellaceae</taxon>
        <taxon>Chryseobacterium group</taxon>
        <taxon>Chryseobacterium</taxon>
    </lineage>
</organism>
<evidence type="ECO:0000259" key="7">
    <source>
        <dbReference type="Pfam" id="PF02897"/>
    </source>
</evidence>
<dbReference type="PANTHER" id="PTHR42881:SF2">
    <property type="entry name" value="PROLYL ENDOPEPTIDASE"/>
    <property type="match status" value="1"/>
</dbReference>
<dbReference type="PRINTS" id="PR00862">
    <property type="entry name" value="PROLIGOPTASE"/>
</dbReference>
<keyword evidence="9" id="KW-1185">Reference proteome</keyword>
<evidence type="ECO:0000313" key="8">
    <source>
        <dbReference type="EMBL" id="MEC3877801.1"/>
    </source>
</evidence>
<dbReference type="EMBL" id="JAYLAA010000068">
    <property type="protein sequence ID" value="MEC3877801.1"/>
    <property type="molecule type" value="Genomic_DNA"/>
</dbReference>
<feature type="domain" description="Peptidase S9 prolyl oligopeptidase catalytic" evidence="6">
    <location>
        <begin position="508"/>
        <end position="720"/>
    </location>
</feature>